<dbReference type="EMBL" id="JABFTP020000185">
    <property type="protein sequence ID" value="KAL3285749.1"/>
    <property type="molecule type" value="Genomic_DNA"/>
</dbReference>
<dbReference type="Proteomes" id="UP001516400">
    <property type="component" value="Unassembled WGS sequence"/>
</dbReference>
<comment type="caution">
    <text evidence="1">The sequence shown here is derived from an EMBL/GenBank/DDBJ whole genome shotgun (WGS) entry which is preliminary data.</text>
</comment>
<evidence type="ECO:0008006" key="3">
    <source>
        <dbReference type="Google" id="ProtNLM"/>
    </source>
</evidence>
<name>A0ABD2P484_9CUCU</name>
<sequence>MSSVPGYKLISHFSRSSPYGGSCVYASSELNFEDIPEVKKLGVENHSEICAFVDKTLKLIVVSVYRPPSRDFQAFIDSEFIATGIIFRGFRVIVCGDFNIDLDKYSAKRSRWLDMMMSFNLSPKIHDYTYIV</sequence>
<accession>A0ABD2P484</accession>
<reference evidence="1 2" key="1">
    <citation type="journal article" date="2021" name="BMC Biol.">
        <title>Horizontally acquired antibacterial genes associated with adaptive radiation of ladybird beetles.</title>
        <authorList>
            <person name="Li H.S."/>
            <person name="Tang X.F."/>
            <person name="Huang Y.H."/>
            <person name="Xu Z.Y."/>
            <person name="Chen M.L."/>
            <person name="Du X.Y."/>
            <person name="Qiu B.Y."/>
            <person name="Chen P.T."/>
            <person name="Zhang W."/>
            <person name="Slipinski A."/>
            <person name="Escalona H.E."/>
            <person name="Waterhouse R.M."/>
            <person name="Zwick A."/>
            <person name="Pang H."/>
        </authorList>
    </citation>
    <scope>NUCLEOTIDE SEQUENCE [LARGE SCALE GENOMIC DNA]</scope>
    <source>
        <strain evidence="1">SYSU2018</strain>
    </source>
</reference>
<dbReference type="SUPFAM" id="SSF56219">
    <property type="entry name" value="DNase I-like"/>
    <property type="match status" value="1"/>
</dbReference>
<protein>
    <recommendedName>
        <fullName evidence="3">Endonuclease/exonuclease/phosphatase domain-containing protein</fullName>
    </recommendedName>
</protein>
<dbReference type="InterPro" id="IPR036691">
    <property type="entry name" value="Endo/exonu/phosph_ase_sf"/>
</dbReference>
<dbReference type="AlphaFoldDB" id="A0ABD2P484"/>
<organism evidence="1 2">
    <name type="scientific">Cryptolaemus montrouzieri</name>
    <dbReference type="NCBI Taxonomy" id="559131"/>
    <lineage>
        <taxon>Eukaryota</taxon>
        <taxon>Metazoa</taxon>
        <taxon>Ecdysozoa</taxon>
        <taxon>Arthropoda</taxon>
        <taxon>Hexapoda</taxon>
        <taxon>Insecta</taxon>
        <taxon>Pterygota</taxon>
        <taxon>Neoptera</taxon>
        <taxon>Endopterygota</taxon>
        <taxon>Coleoptera</taxon>
        <taxon>Polyphaga</taxon>
        <taxon>Cucujiformia</taxon>
        <taxon>Coccinelloidea</taxon>
        <taxon>Coccinellidae</taxon>
        <taxon>Scymninae</taxon>
        <taxon>Scymnini</taxon>
        <taxon>Cryptolaemus</taxon>
    </lineage>
</organism>
<evidence type="ECO:0000313" key="2">
    <source>
        <dbReference type="Proteomes" id="UP001516400"/>
    </source>
</evidence>
<evidence type="ECO:0000313" key="1">
    <source>
        <dbReference type="EMBL" id="KAL3285749.1"/>
    </source>
</evidence>
<gene>
    <name evidence="1" type="ORF">HHI36_000275</name>
</gene>
<proteinExistence type="predicted"/>
<keyword evidence="2" id="KW-1185">Reference proteome</keyword>
<dbReference type="Gene3D" id="3.60.10.10">
    <property type="entry name" value="Endonuclease/exonuclease/phosphatase"/>
    <property type="match status" value="1"/>
</dbReference>